<dbReference type="InterPro" id="IPR006555">
    <property type="entry name" value="ATP-dep_Helicase_C"/>
</dbReference>
<dbReference type="SUPFAM" id="SSF52540">
    <property type="entry name" value="P-loop containing nucleoside triphosphate hydrolases"/>
    <property type="match status" value="2"/>
</dbReference>
<dbReference type="EMBL" id="LTBC01000018">
    <property type="protein sequence ID" value="KYH30907.1"/>
    <property type="molecule type" value="Genomic_DNA"/>
</dbReference>
<feature type="domain" description="Helicase ATP-binding" evidence="10">
    <location>
        <begin position="240"/>
        <end position="515"/>
    </location>
</feature>
<dbReference type="SUPFAM" id="SSF53098">
    <property type="entry name" value="Ribonuclease H-like"/>
    <property type="match status" value="1"/>
</dbReference>
<comment type="caution">
    <text evidence="11">The sequence shown here is derived from an EMBL/GenBank/DDBJ whole genome shotgun (WGS) entry which is preliminary data.</text>
</comment>
<dbReference type="Pfam" id="PF13307">
    <property type="entry name" value="Helicase_C_2"/>
    <property type="match status" value="1"/>
</dbReference>
<evidence type="ECO:0000256" key="7">
    <source>
        <dbReference type="ARBA" id="ARBA00048954"/>
    </source>
</evidence>
<dbReference type="InterPro" id="IPR014013">
    <property type="entry name" value="Helic_SF1/SF2_ATP-bd_DinG/Rad3"/>
</dbReference>
<keyword evidence="6 8" id="KW-0067">ATP-binding</keyword>
<evidence type="ECO:0000256" key="3">
    <source>
        <dbReference type="ARBA" id="ARBA00022741"/>
    </source>
</evidence>
<dbReference type="Gene3D" id="3.30.420.10">
    <property type="entry name" value="Ribonuclease H-like superfamily/Ribonuclease H"/>
    <property type="match status" value="1"/>
</dbReference>
<dbReference type="PROSITE" id="PS51193">
    <property type="entry name" value="HELICASE_ATP_BIND_2"/>
    <property type="match status" value="1"/>
</dbReference>
<dbReference type="InterPro" id="IPR014001">
    <property type="entry name" value="Helicase_ATP-bd"/>
</dbReference>
<dbReference type="GO" id="GO:0003677">
    <property type="term" value="F:DNA binding"/>
    <property type="evidence" value="ECO:0007669"/>
    <property type="project" value="InterPro"/>
</dbReference>
<evidence type="ECO:0000313" key="12">
    <source>
        <dbReference type="Proteomes" id="UP000075670"/>
    </source>
</evidence>
<dbReference type="PATRIC" id="fig|1122241.3.peg.2957"/>
<keyword evidence="4 8" id="KW-0378">Hydrolase</keyword>
<feature type="binding site" evidence="8">
    <location>
        <begin position="275"/>
        <end position="282"/>
    </location>
    <ligand>
        <name>ATP</name>
        <dbReference type="ChEBI" id="CHEBI:30616"/>
    </ligand>
</feature>
<dbReference type="GO" id="GO:0016887">
    <property type="term" value="F:ATP hydrolysis activity"/>
    <property type="evidence" value="ECO:0007669"/>
    <property type="project" value="RHEA"/>
</dbReference>
<comment type="catalytic activity">
    <reaction evidence="7">
        <text>ATP + H2O = ADP + phosphate + H(+)</text>
        <dbReference type="Rhea" id="RHEA:13065"/>
        <dbReference type="ChEBI" id="CHEBI:15377"/>
        <dbReference type="ChEBI" id="CHEBI:15378"/>
        <dbReference type="ChEBI" id="CHEBI:30616"/>
        <dbReference type="ChEBI" id="CHEBI:43474"/>
        <dbReference type="ChEBI" id="CHEBI:456216"/>
        <dbReference type="EC" id="5.6.2.3"/>
    </reaction>
</comment>
<dbReference type="EC" id="3.1.-.-" evidence="8"/>
<dbReference type="HAMAP" id="MF_02206">
    <property type="entry name" value="DinG_exonucl"/>
    <property type="match status" value="1"/>
</dbReference>
<sequence length="926" mass="101759">MLPHTYVVLDVETTGLDPGRDQIIEIAAVRLEKGHITGQFHTLVNPGRPIPAYIQKLTGINDAMVREAPCLAEILPDLLDFIGEAIPAGHNGNFDLAFLSQALGSTTWHRPLLDTLTLSRILYPCLPSYRLEFLSQKFALEVTEHHRALGDVLTTVQLLHTLWRATLALDKKLLTDLFRLAPAGLQPWFQAALAAESIPATPAEVAATGLFALEQTPAPPPALPDFCPDEIAALLAPGGLLAGKLPGYEYRPQQAEMLRAVATALAGNRYLIVEAGTGTGKSLAYLLPAIYWACHQGKRVAIATHTISLQEQLMNKDLPLLKDILPFTFKAALVKGRNNYLCRRKLRDYLHNPPPGEEERHFILRVLRWLKLTTSGDWSEMKLKPEEESLKLALAAEKDTCAGNSCPFNDSCFVNAARREAEAASILVLNHSLLLSDVRLNNQVLPEYPYLIIDEAHHLEEAATEHLGTSVRQASCDFFLHRLGGKGSTFSFLGRAWNLARRLTGEGNAELLPLLEDLEGTVARMHQEWQAFWDGLAQLSEAALWEQGNSTLRFTARLKETPAWDSLLTIFGRLEETLNGLASRLVRLAELLFAAGAEEMAADATNLGNIFAQYSHDLGEILEADPEAYVSWLEKNNAGQYTLRLAPLEVGPLLAELLFARKEAVILTSATITVDNTFDFYQQQVGLTALPPGQIATCQVASPFDYRSQALVCTVRGLPNPGQLNDSAYAAAIAPVITQILPAVGGRTLILCTSHRFLRDMYHILSTMLAGSDYSVLAQGIDGGRSQLLEEFRQIPRSVLLGANSYWEGIDLPGDLLRCVIIPRLPFPSPGIPTLAARTEHLAAQGGNPFTTLSLPQAVIRFRQGFGRLIRSAADRGALVILDQRLLSQRYGRHFLQSLPPVTTAEVTPAELPERLASWFNPPATR</sequence>
<name>A0A151AU14_9FIRM</name>
<protein>
    <recommendedName>
        <fullName evidence="8">3'-5' exonuclease DinG</fullName>
        <ecNumber evidence="8">3.1.-.-</ecNumber>
    </recommendedName>
</protein>
<dbReference type="GO" id="GO:0043139">
    <property type="term" value="F:5'-3' DNA helicase activity"/>
    <property type="evidence" value="ECO:0007669"/>
    <property type="project" value="UniProtKB-EC"/>
</dbReference>
<dbReference type="Proteomes" id="UP000075670">
    <property type="component" value="Unassembled WGS sequence"/>
</dbReference>
<dbReference type="Pfam" id="PF00929">
    <property type="entry name" value="RNase_T"/>
    <property type="match status" value="1"/>
</dbReference>
<dbReference type="InterPro" id="IPR011545">
    <property type="entry name" value="DEAD/DEAH_box_helicase_dom"/>
</dbReference>
<dbReference type="InterPro" id="IPR006054">
    <property type="entry name" value="DnaQ"/>
</dbReference>
<evidence type="ECO:0000256" key="5">
    <source>
        <dbReference type="ARBA" id="ARBA00022839"/>
    </source>
</evidence>
<dbReference type="GO" id="GO:0003887">
    <property type="term" value="F:DNA-directed DNA polymerase activity"/>
    <property type="evidence" value="ECO:0007669"/>
    <property type="project" value="InterPro"/>
</dbReference>
<dbReference type="OrthoDB" id="9803913at2"/>
<accession>A0A151AU14</accession>
<evidence type="ECO:0000259" key="10">
    <source>
        <dbReference type="PROSITE" id="PS51193"/>
    </source>
</evidence>
<dbReference type="InterPro" id="IPR012337">
    <property type="entry name" value="RNaseH-like_sf"/>
</dbReference>
<dbReference type="SMART" id="SM00487">
    <property type="entry name" value="DEXDc"/>
    <property type="match status" value="1"/>
</dbReference>
<keyword evidence="3 8" id="KW-0547">Nucleotide-binding</keyword>
<dbReference type="SMART" id="SM00491">
    <property type="entry name" value="HELICc2"/>
    <property type="match status" value="1"/>
</dbReference>
<dbReference type="InterPro" id="IPR027417">
    <property type="entry name" value="P-loop_NTPase"/>
</dbReference>
<dbReference type="FunFam" id="3.30.420.10:FF:000045">
    <property type="entry name" value="3'-5' exonuclease DinG"/>
    <property type="match status" value="1"/>
</dbReference>
<dbReference type="Pfam" id="PF00270">
    <property type="entry name" value="DEAD"/>
    <property type="match status" value="1"/>
</dbReference>
<dbReference type="NCBIfam" id="TIGR00573">
    <property type="entry name" value="dnaq"/>
    <property type="match status" value="1"/>
</dbReference>
<dbReference type="GO" id="GO:0006260">
    <property type="term" value="P:DNA replication"/>
    <property type="evidence" value="ECO:0007669"/>
    <property type="project" value="InterPro"/>
</dbReference>
<dbReference type="AlphaFoldDB" id="A0A151AU14"/>
<comment type="similarity">
    <text evidence="8">Belongs to the helicase family. DinG subfamily. Type 2 sub-subfamily.</text>
</comment>
<dbReference type="InterPro" id="IPR036397">
    <property type="entry name" value="RNaseH_sf"/>
</dbReference>
<dbReference type="SMART" id="SM00479">
    <property type="entry name" value="EXOIII"/>
    <property type="match status" value="1"/>
</dbReference>
<organism evidence="11 12">
    <name type="scientific">Moorella mulderi DSM 14980</name>
    <dbReference type="NCBI Taxonomy" id="1122241"/>
    <lineage>
        <taxon>Bacteria</taxon>
        <taxon>Bacillati</taxon>
        <taxon>Bacillota</taxon>
        <taxon>Clostridia</taxon>
        <taxon>Neomoorellales</taxon>
        <taxon>Neomoorellaceae</taxon>
        <taxon>Neomoorella</taxon>
    </lineage>
</organism>
<evidence type="ECO:0000256" key="4">
    <source>
        <dbReference type="ARBA" id="ARBA00022801"/>
    </source>
</evidence>
<evidence type="ECO:0000256" key="1">
    <source>
        <dbReference type="ARBA" id="ARBA00001966"/>
    </source>
</evidence>
<dbReference type="RefSeq" id="WP_153018420.1">
    <property type="nucleotide sequence ID" value="NZ_LTBC01000018.1"/>
</dbReference>
<dbReference type="GO" id="GO:0008408">
    <property type="term" value="F:3'-5' exonuclease activity"/>
    <property type="evidence" value="ECO:0007669"/>
    <property type="project" value="UniProtKB-UniRule"/>
</dbReference>
<dbReference type="InterPro" id="IPR013520">
    <property type="entry name" value="Ribonucl_H"/>
</dbReference>
<comment type="cofactor">
    <cofactor evidence="1">
        <name>[4Fe-4S] cluster</name>
        <dbReference type="ChEBI" id="CHEBI:49883"/>
    </cofactor>
</comment>
<dbReference type="InterPro" id="IPR006310">
    <property type="entry name" value="DinG"/>
</dbReference>
<dbReference type="GO" id="GO:0005524">
    <property type="term" value="F:ATP binding"/>
    <property type="evidence" value="ECO:0007669"/>
    <property type="project" value="UniProtKB-UniRule"/>
</dbReference>
<feature type="short sequence motif" description="DEAH box" evidence="8">
    <location>
        <begin position="454"/>
        <end position="457"/>
    </location>
</feature>
<reference evidence="11 12" key="1">
    <citation type="submission" date="2016-02" db="EMBL/GenBank/DDBJ databases">
        <title>Genome sequence of Moorella mulderi DSM 14980.</title>
        <authorList>
            <person name="Poehlein A."/>
            <person name="Daniel R."/>
        </authorList>
    </citation>
    <scope>NUCLEOTIDE SEQUENCE [LARGE SCALE GENOMIC DNA]</scope>
    <source>
        <strain evidence="11 12">DSM 14980</strain>
    </source>
</reference>
<keyword evidence="2 8" id="KW-0540">Nuclease</keyword>
<dbReference type="InterPro" id="IPR045028">
    <property type="entry name" value="DinG/Rad3-like"/>
</dbReference>
<dbReference type="PANTHER" id="PTHR11472">
    <property type="entry name" value="DNA REPAIR DEAD HELICASE RAD3/XP-D SUBFAMILY MEMBER"/>
    <property type="match status" value="1"/>
</dbReference>
<proteinExistence type="inferred from homology"/>
<evidence type="ECO:0000256" key="2">
    <source>
        <dbReference type="ARBA" id="ARBA00022722"/>
    </source>
</evidence>
<dbReference type="PANTHER" id="PTHR11472:SF34">
    <property type="entry name" value="REGULATOR OF TELOMERE ELONGATION HELICASE 1"/>
    <property type="match status" value="1"/>
</dbReference>
<feature type="domain" description="Helicase ATP-binding" evidence="9">
    <location>
        <begin position="262"/>
        <end position="470"/>
    </location>
</feature>
<evidence type="ECO:0000259" key="9">
    <source>
        <dbReference type="PROSITE" id="PS51192"/>
    </source>
</evidence>
<evidence type="ECO:0000313" key="11">
    <source>
        <dbReference type="EMBL" id="KYH30907.1"/>
    </source>
</evidence>
<gene>
    <name evidence="8" type="primary">dinG</name>
    <name evidence="11" type="ORF">MOMUL_27810</name>
</gene>
<evidence type="ECO:0000256" key="8">
    <source>
        <dbReference type="HAMAP-Rule" id="MF_02206"/>
    </source>
</evidence>
<keyword evidence="5 8" id="KW-0269">Exonuclease</keyword>
<dbReference type="Gene3D" id="3.40.50.300">
    <property type="entry name" value="P-loop containing nucleotide triphosphate hydrolases"/>
    <property type="match status" value="2"/>
</dbReference>
<keyword evidence="12" id="KW-1185">Reference proteome</keyword>
<comment type="function">
    <text evidence="8">3'-5' exonuclease.</text>
</comment>
<dbReference type="PROSITE" id="PS51192">
    <property type="entry name" value="HELICASE_ATP_BIND_1"/>
    <property type="match status" value="1"/>
</dbReference>
<dbReference type="CDD" id="cd06127">
    <property type="entry name" value="DEDDh"/>
    <property type="match status" value="1"/>
</dbReference>
<evidence type="ECO:0000256" key="6">
    <source>
        <dbReference type="ARBA" id="ARBA00022840"/>
    </source>
</evidence>